<comment type="caution">
    <text evidence="2">The sequence shown here is derived from an EMBL/GenBank/DDBJ whole genome shotgun (WGS) entry which is preliminary data.</text>
</comment>
<feature type="region of interest" description="Disordered" evidence="1">
    <location>
        <begin position="61"/>
        <end position="81"/>
    </location>
</feature>
<reference evidence="2" key="2">
    <citation type="submission" date="2020-09" db="EMBL/GenBank/DDBJ databases">
        <authorList>
            <person name="Sun Q."/>
            <person name="Ohkuma M."/>
        </authorList>
    </citation>
    <scope>NUCLEOTIDE SEQUENCE</scope>
    <source>
        <strain evidence="2">JCM 4714</strain>
    </source>
</reference>
<protein>
    <submittedName>
        <fullName evidence="2">Uncharacterized protein</fullName>
    </submittedName>
</protein>
<dbReference type="EMBL" id="BMVG01000064">
    <property type="protein sequence ID" value="GHE15545.1"/>
    <property type="molecule type" value="Genomic_DNA"/>
</dbReference>
<dbReference type="Proteomes" id="UP000655443">
    <property type="component" value="Unassembled WGS sequence"/>
</dbReference>
<accession>A0A919D6Y5</accession>
<reference evidence="2" key="1">
    <citation type="journal article" date="2014" name="Int. J. Syst. Evol. Microbiol.">
        <title>Complete genome sequence of Corynebacterium casei LMG S-19264T (=DSM 44701T), isolated from a smear-ripened cheese.</title>
        <authorList>
            <consortium name="US DOE Joint Genome Institute (JGI-PGF)"/>
            <person name="Walter F."/>
            <person name="Albersmeier A."/>
            <person name="Kalinowski J."/>
            <person name="Ruckert C."/>
        </authorList>
    </citation>
    <scope>NUCLEOTIDE SEQUENCE</scope>
    <source>
        <strain evidence="2">JCM 4714</strain>
    </source>
</reference>
<evidence type="ECO:0000313" key="2">
    <source>
        <dbReference type="EMBL" id="GHE15545.1"/>
    </source>
</evidence>
<proteinExistence type="predicted"/>
<keyword evidence="3" id="KW-1185">Reference proteome</keyword>
<sequence>MINTGGITAILVQSAIGGGGTPIAGSATAPCPTCSSRSSGEAAWKEVAAHSDCWAKVGPPVSEGRRAATTDALTGQKTLLS</sequence>
<dbReference type="AlphaFoldDB" id="A0A919D6Y5"/>
<name>A0A919D6Y5_9ACTN</name>
<organism evidence="2 3">
    <name type="scientific">Streptomyces alanosinicus</name>
    <dbReference type="NCBI Taxonomy" id="68171"/>
    <lineage>
        <taxon>Bacteria</taxon>
        <taxon>Bacillati</taxon>
        <taxon>Actinomycetota</taxon>
        <taxon>Actinomycetes</taxon>
        <taxon>Kitasatosporales</taxon>
        <taxon>Streptomycetaceae</taxon>
        <taxon>Streptomyces</taxon>
    </lineage>
</organism>
<evidence type="ECO:0000256" key="1">
    <source>
        <dbReference type="SAM" id="MobiDB-lite"/>
    </source>
</evidence>
<feature type="compositionally biased region" description="Polar residues" evidence="1">
    <location>
        <begin position="71"/>
        <end position="81"/>
    </location>
</feature>
<evidence type="ECO:0000313" key="3">
    <source>
        <dbReference type="Proteomes" id="UP000655443"/>
    </source>
</evidence>
<gene>
    <name evidence="2" type="ORF">GCM10010339_90560</name>
</gene>